<feature type="non-terminal residue" evidence="2">
    <location>
        <position position="1"/>
    </location>
</feature>
<name>A0A9P8EC21_AURME</name>
<comment type="caution">
    <text evidence="2">The sequence shown here is derived from an EMBL/GenBank/DDBJ whole genome shotgun (WGS) entry which is preliminary data.</text>
</comment>
<gene>
    <name evidence="2" type="ORF">KCU76_g11229</name>
</gene>
<sequence>MLDMGSSVCHLRRSSTRVTHKEYQSLYTFTQDLQTSTTAPLLLEPGTKVPACFCVFAQHIDMIYESHNHTALRRRAVNRVEQPSASTPSSLHYHLPTRMMPSPDHSPATAHVSLPSFRILAEVADQSNLQYMRAPSLGCEYVPVPIIMNESSYASPPESITAPSPTPTPTPSRSASPAMPQMALPIRRAKKSSPSYRVEKKTKSAKRKDYSEMARAQELENNRRIDEAQRPYKEGVQAPVNSYLMSGGNSNGHRPFPRFDRAHVPREAKRAKSVTGSSDPNTRHNVAQTHLRAEKGGSRMVLQRLLVSSLGWRGHRLQTVVNAKSSGMLYEEKDLLQASTQLNSLAIVLMQGLFGTGMQQLGGVLDLFEPEDVQPADVVRDPRDDDRTYNLKCQAARIQVIEEAHLPLGLKNVRSQDELLHIIEQKLMPIASDYGKVALQQMFFCKPKEGRSMF</sequence>
<dbReference type="EMBL" id="JAHFXF010000531">
    <property type="protein sequence ID" value="KAG9686122.1"/>
    <property type="molecule type" value="Genomic_DNA"/>
</dbReference>
<protein>
    <submittedName>
        <fullName evidence="2">Uncharacterized protein</fullName>
    </submittedName>
</protein>
<proteinExistence type="predicted"/>
<feature type="compositionally biased region" description="Basic and acidic residues" evidence="1">
    <location>
        <begin position="197"/>
        <end position="209"/>
    </location>
</feature>
<evidence type="ECO:0000256" key="1">
    <source>
        <dbReference type="SAM" id="MobiDB-lite"/>
    </source>
</evidence>
<evidence type="ECO:0000313" key="2">
    <source>
        <dbReference type="EMBL" id="KAG9686122.1"/>
    </source>
</evidence>
<evidence type="ECO:0000313" key="3">
    <source>
        <dbReference type="Proteomes" id="UP000779574"/>
    </source>
</evidence>
<dbReference type="Proteomes" id="UP000779574">
    <property type="component" value="Unassembled WGS sequence"/>
</dbReference>
<feature type="region of interest" description="Disordered" evidence="1">
    <location>
        <begin position="154"/>
        <end position="209"/>
    </location>
</feature>
<organism evidence="2 3">
    <name type="scientific">Aureobasidium melanogenum</name>
    <name type="common">Aureobasidium pullulans var. melanogenum</name>
    <dbReference type="NCBI Taxonomy" id="46634"/>
    <lineage>
        <taxon>Eukaryota</taxon>
        <taxon>Fungi</taxon>
        <taxon>Dikarya</taxon>
        <taxon>Ascomycota</taxon>
        <taxon>Pezizomycotina</taxon>
        <taxon>Dothideomycetes</taxon>
        <taxon>Dothideomycetidae</taxon>
        <taxon>Dothideales</taxon>
        <taxon>Saccotheciaceae</taxon>
        <taxon>Aureobasidium</taxon>
    </lineage>
</organism>
<feature type="compositionally biased region" description="Low complexity" evidence="1">
    <location>
        <begin position="171"/>
        <end position="180"/>
    </location>
</feature>
<accession>A0A9P8EC21</accession>
<dbReference type="AlphaFoldDB" id="A0A9P8EC21"/>
<reference evidence="2" key="2">
    <citation type="submission" date="2021-08" db="EMBL/GenBank/DDBJ databases">
        <authorList>
            <person name="Gostincar C."/>
            <person name="Sun X."/>
            <person name="Song Z."/>
            <person name="Gunde-Cimerman N."/>
        </authorList>
    </citation>
    <scope>NUCLEOTIDE SEQUENCE</scope>
    <source>
        <strain evidence="2">EXF-9911</strain>
    </source>
</reference>
<feature type="compositionally biased region" description="Low complexity" evidence="1">
    <location>
        <begin position="154"/>
        <end position="163"/>
    </location>
</feature>
<reference evidence="2" key="1">
    <citation type="journal article" date="2021" name="J Fungi (Basel)">
        <title>Virulence traits and population genomics of the black yeast Aureobasidium melanogenum.</title>
        <authorList>
            <person name="Cernosa A."/>
            <person name="Sun X."/>
            <person name="Gostincar C."/>
            <person name="Fang C."/>
            <person name="Gunde-Cimerman N."/>
            <person name="Song Z."/>
        </authorList>
    </citation>
    <scope>NUCLEOTIDE SEQUENCE</scope>
    <source>
        <strain evidence="2">EXF-9911</strain>
    </source>
</reference>